<comment type="caution">
    <text evidence="1">The sequence shown here is derived from an EMBL/GenBank/DDBJ whole genome shotgun (WGS) entry which is preliminary data.</text>
</comment>
<evidence type="ECO:0008006" key="3">
    <source>
        <dbReference type="Google" id="ProtNLM"/>
    </source>
</evidence>
<sequence>MKRLSVAVKALRLIIFNKDISLTLRYDKKSELTFEKGCYADATEFLDSLKKRDNFPEYILDQYKEVLTDYNYKH</sequence>
<dbReference type="RefSeq" id="WP_191187759.1">
    <property type="nucleotide sequence ID" value="NZ_JACWMY010000002.1"/>
</dbReference>
<proteinExistence type="predicted"/>
<keyword evidence="2" id="KW-1185">Reference proteome</keyword>
<name>A0ABR7WL80_9SPHI</name>
<dbReference type="Proteomes" id="UP000606600">
    <property type="component" value="Unassembled WGS sequence"/>
</dbReference>
<evidence type="ECO:0000313" key="1">
    <source>
        <dbReference type="EMBL" id="MBD1363088.1"/>
    </source>
</evidence>
<gene>
    <name evidence="1" type="ORF">IDJ77_04625</name>
</gene>
<protein>
    <recommendedName>
        <fullName evidence="3">KTSC domain-containing protein</fullName>
    </recommendedName>
</protein>
<reference evidence="1 2" key="1">
    <citation type="submission" date="2020-09" db="EMBL/GenBank/DDBJ databases">
        <title>Novel species of Mucilaginibacter isolated from a glacier on the Tibetan Plateau.</title>
        <authorList>
            <person name="Liu Q."/>
            <person name="Xin Y.-H."/>
        </authorList>
    </citation>
    <scope>NUCLEOTIDE SEQUENCE [LARGE SCALE GENOMIC DNA]</scope>
    <source>
        <strain evidence="1 2">ZT4R22</strain>
    </source>
</reference>
<dbReference type="EMBL" id="JACWMY010000002">
    <property type="protein sequence ID" value="MBD1363088.1"/>
    <property type="molecule type" value="Genomic_DNA"/>
</dbReference>
<evidence type="ECO:0000313" key="2">
    <source>
        <dbReference type="Proteomes" id="UP000606600"/>
    </source>
</evidence>
<organism evidence="1 2">
    <name type="scientific">Mucilaginibacter pankratovii</name>
    <dbReference type="NCBI Taxonomy" id="2772110"/>
    <lineage>
        <taxon>Bacteria</taxon>
        <taxon>Pseudomonadati</taxon>
        <taxon>Bacteroidota</taxon>
        <taxon>Sphingobacteriia</taxon>
        <taxon>Sphingobacteriales</taxon>
        <taxon>Sphingobacteriaceae</taxon>
        <taxon>Mucilaginibacter</taxon>
    </lineage>
</organism>
<accession>A0ABR7WL80</accession>